<feature type="compositionally biased region" description="Basic and acidic residues" evidence="9">
    <location>
        <begin position="357"/>
        <end position="398"/>
    </location>
</feature>
<dbReference type="CDD" id="cd12540">
    <property type="entry name" value="RRM_U2AFBPL"/>
    <property type="match status" value="1"/>
</dbReference>
<dbReference type="Pfam" id="PF00076">
    <property type="entry name" value="RRM_1"/>
    <property type="match status" value="1"/>
</dbReference>
<dbReference type="GO" id="GO:0003677">
    <property type="term" value="F:DNA binding"/>
    <property type="evidence" value="ECO:0007669"/>
    <property type="project" value="UniProtKB-KW"/>
</dbReference>
<accession>W9QKY7</accession>
<dbReference type="GO" id="GO:0008270">
    <property type="term" value="F:zinc ion binding"/>
    <property type="evidence" value="ECO:0007669"/>
    <property type="project" value="UniProtKB-KW"/>
</dbReference>
<keyword evidence="6" id="KW-0238">DNA-binding</keyword>
<feature type="region of interest" description="Disordered" evidence="9">
    <location>
        <begin position="326"/>
        <end position="398"/>
    </location>
</feature>
<dbReference type="InterPro" id="IPR035979">
    <property type="entry name" value="RBD_domain_sf"/>
</dbReference>
<dbReference type="GO" id="GO:0000398">
    <property type="term" value="P:mRNA splicing, via spliceosome"/>
    <property type="evidence" value="ECO:0007669"/>
    <property type="project" value="InterPro"/>
</dbReference>
<keyword evidence="5 7" id="KW-0694">RNA-binding</keyword>
<evidence type="ECO:0000313" key="12">
    <source>
        <dbReference type="EMBL" id="EXB23124.1"/>
    </source>
</evidence>
<dbReference type="InterPro" id="IPR012677">
    <property type="entry name" value="Nucleotide-bd_a/b_plait_sf"/>
</dbReference>
<dbReference type="SUPFAM" id="SSF54928">
    <property type="entry name" value="RNA-binding domain, RBD"/>
    <property type="match status" value="1"/>
</dbReference>
<dbReference type="Gene3D" id="1.10.1410.10">
    <property type="match status" value="1"/>
</dbReference>
<evidence type="ECO:0000259" key="10">
    <source>
        <dbReference type="PROSITE" id="PS50102"/>
    </source>
</evidence>
<dbReference type="STRING" id="981085.W9QKY7"/>
<feature type="domain" description="C3H1-type" evidence="11">
    <location>
        <begin position="537"/>
        <end position="565"/>
    </location>
</feature>
<dbReference type="SMART" id="SM00361">
    <property type="entry name" value="RRM_1"/>
    <property type="match status" value="1"/>
</dbReference>
<evidence type="ECO:0000256" key="1">
    <source>
        <dbReference type="ARBA" id="ARBA00022723"/>
    </source>
</evidence>
<feature type="compositionally biased region" description="Basic residues" evidence="9">
    <location>
        <begin position="342"/>
        <end position="356"/>
    </location>
</feature>
<evidence type="ECO:0000256" key="3">
    <source>
        <dbReference type="ARBA" id="ARBA00022771"/>
    </source>
</evidence>
<keyword evidence="1 8" id="KW-0479">Metal-binding</keyword>
<keyword evidence="13" id="KW-1185">Reference proteome</keyword>
<dbReference type="Pfam" id="PF17404">
    <property type="entry name" value="Nrap_D3"/>
    <property type="match status" value="1"/>
</dbReference>
<evidence type="ECO:0000313" key="13">
    <source>
        <dbReference type="Proteomes" id="UP000030645"/>
    </source>
</evidence>
<dbReference type="Proteomes" id="UP000030645">
    <property type="component" value="Unassembled WGS sequence"/>
</dbReference>
<dbReference type="EMBL" id="KE343313">
    <property type="protein sequence ID" value="EXB23124.1"/>
    <property type="molecule type" value="Genomic_DNA"/>
</dbReference>
<dbReference type="PROSITE" id="PS50103">
    <property type="entry name" value="ZF_C3H1"/>
    <property type="match status" value="1"/>
</dbReference>
<evidence type="ECO:0000259" key="11">
    <source>
        <dbReference type="PROSITE" id="PS50103"/>
    </source>
</evidence>
<feature type="compositionally biased region" description="Basic and acidic residues" evidence="9">
    <location>
        <begin position="484"/>
        <end position="495"/>
    </location>
</feature>
<evidence type="ECO:0000256" key="4">
    <source>
        <dbReference type="ARBA" id="ARBA00022833"/>
    </source>
</evidence>
<dbReference type="FunFam" id="3.30.70.330:FF:000318">
    <property type="entry name" value="Zinc finger CCCH domain-containing protein 5"/>
    <property type="match status" value="1"/>
</dbReference>
<name>W9QKY7_9ROSA</name>
<keyword evidence="2" id="KW-0677">Repeat</keyword>
<dbReference type="InterPro" id="IPR003954">
    <property type="entry name" value="RRM_euk-type"/>
</dbReference>
<feature type="region of interest" description="Disordered" evidence="9">
    <location>
        <begin position="484"/>
        <end position="509"/>
    </location>
</feature>
<proteinExistence type="predicted"/>
<gene>
    <name evidence="12" type="ORF">L484_016137</name>
</gene>
<feature type="domain" description="RRM" evidence="10">
    <location>
        <begin position="569"/>
        <end position="669"/>
    </location>
</feature>
<evidence type="ECO:0000256" key="7">
    <source>
        <dbReference type="PROSITE-ProRule" id="PRU00176"/>
    </source>
</evidence>
<organism evidence="12 13">
    <name type="scientific">Morus notabilis</name>
    <dbReference type="NCBI Taxonomy" id="981085"/>
    <lineage>
        <taxon>Eukaryota</taxon>
        <taxon>Viridiplantae</taxon>
        <taxon>Streptophyta</taxon>
        <taxon>Embryophyta</taxon>
        <taxon>Tracheophyta</taxon>
        <taxon>Spermatophyta</taxon>
        <taxon>Magnoliopsida</taxon>
        <taxon>eudicotyledons</taxon>
        <taxon>Gunneridae</taxon>
        <taxon>Pentapetalae</taxon>
        <taxon>rosids</taxon>
        <taxon>fabids</taxon>
        <taxon>Rosales</taxon>
        <taxon>Moraceae</taxon>
        <taxon>Moreae</taxon>
        <taxon>Morus</taxon>
    </lineage>
</organism>
<dbReference type="Pfam" id="PF00642">
    <property type="entry name" value="zf-CCCH"/>
    <property type="match status" value="1"/>
</dbReference>
<keyword evidence="3 8" id="KW-0863">Zinc-finger</keyword>
<dbReference type="InterPro" id="IPR000571">
    <property type="entry name" value="Znf_CCCH"/>
</dbReference>
<dbReference type="PRINTS" id="PR01848">
    <property type="entry name" value="U2AUXFACTOR"/>
</dbReference>
<dbReference type="InterPro" id="IPR000504">
    <property type="entry name" value="RRM_dom"/>
</dbReference>
<feature type="region of interest" description="Disordered" evidence="9">
    <location>
        <begin position="696"/>
        <end position="737"/>
    </location>
</feature>
<evidence type="ECO:0000256" key="2">
    <source>
        <dbReference type="ARBA" id="ARBA00022737"/>
    </source>
</evidence>
<evidence type="ECO:0000256" key="9">
    <source>
        <dbReference type="SAM" id="MobiDB-lite"/>
    </source>
</evidence>
<reference evidence="13" key="1">
    <citation type="submission" date="2013-01" db="EMBL/GenBank/DDBJ databases">
        <title>Draft Genome Sequence of a Mulberry Tree, Morus notabilis C.K. Schneid.</title>
        <authorList>
            <person name="He N."/>
            <person name="Zhao S."/>
        </authorList>
    </citation>
    <scope>NUCLEOTIDE SEQUENCE</scope>
</reference>
<dbReference type="GO" id="GO:0003723">
    <property type="term" value="F:RNA binding"/>
    <property type="evidence" value="ECO:0007669"/>
    <property type="project" value="UniProtKB-UniRule"/>
</dbReference>
<dbReference type="eggNOG" id="KOG2054">
    <property type="taxonomic scope" value="Eukaryota"/>
</dbReference>
<dbReference type="AlphaFoldDB" id="W9QKY7"/>
<feature type="zinc finger region" description="C3H1-type" evidence="8">
    <location>
        <begin position="537"/>
        <end position="565"/>
    </location>
</feature>
<evidence type="ECO:0000256" key="6">
    <source>
        <dbReference type="ARBA" id="ARBA00023125"/>
    </source>
</evidence>
<feature type="region of interest" description="Disordered" evidence="9">
    <location>
        <begin position="414"/>
        <end position="456"/>
    </location>
</feature>
<dbReference type="PROSITE" id="PS50102">
    <property type="entry name" value="RRM"/>
    <property type="match status" value="1"/>
</dbReference>
<dbReference type="eggNOG" id="KOG2202">
    <property type="taxonomic scope" value="Eukaryota"/>
</dbReference>
<feature type="compositionally biased region" description="Basic and acidic residues" evidence="9">
    <location>
        <begin position="427"/>
        <end position="442"/>
    </location>
</feature>
<dbReference type="GO" id="GO:0089701">
    <property type="term" value="C:U2AF complex"/>
    <property type="evidence" value="ECO:0007669"/>
    <property type="project" value="InterPro"/>
</dbReference>
<sequence length="737" mass="83948">MKSTFNLAFRMTRVGCIQLQDEATSTLRCIEKYRYGAFEEIFMTKVDFPSKYDHCIRLNFKGNSEVYASGFCLDDECWRLYEQKVHNVLTEGSSDRVKLVHVIWRNTPSECFIENGLSTFSSEPLLIGISMNSLRKAFRVVGIGPNPENKYEFGKVSNGKDDKPPLRFTYARKRLHGKKLAGAGEVDGTAARESPIGYPISYSASLLEAFEDLTKLLCAIEDIPLKVSTVQPLDSVVLFMFFFSSHGHHPDLLVGNQAAAQEVEDQHAGGKLREVSELISVLESFHLIDVLQDRRVWVPDPNGSFSPMAESIIKEGEKEGEIENHAEAEASGSAMEKGMSRKEKRKALKKMKRKQARREIAATERDEEEARLNDPEEQMRIRLMEQEEVERSERERKEFELREKAWLEAMELKKKKVIEQEEEEEEERKRKALDQESRREQVENANEGNESDDWDYVEDGPAEIIWQGNEIIFKKKKIRVPKKKEPEELDKKVDANRPASNPLPPESEAFPEYRNSLVSAQDLIDSVAQQVPNFGTEQDKAHCPFHLKTGACRFGQRCSRVHFYPDKSCTLLIKNMYNGPGLAWEQDEGLEHTDEEIERCYEEFYEDVHTEFLKFGEIVNFKVCRNGSSHLRGNVYVHFKSLDSAVLAHHYINGRFFAGKQINCEFVNITRWKVAICGEYMKSRFKEAHHYVTRSGAEGRAEGSGMGSASGGTTQGVAEVEGALEERKEGVAESASG</sequence>
<dbReference type="InterPro" id="IPR035368">
    <property type="entry name" value="Nrap_D3"/>
</dbReference>
<feature type="compositionally biased region" description="Gly residues" evidence="9">
    <location>
        <begin position="702"/>
        <end position="714"/>
    </location>
</feature>
<dbReference type="InterPro" id="IPR009145">
    <property type="entry name" value="U2AF_small"/>
</dbReference>
<keyword evidence="4 8" id="KW-0862">Zinc</keyword>
<protein>
    <submittedName>
        <fullName evidence="12">Zinc finger CCCH domain-containing protein 5</fullName>
    </submittedName>
</protein>
<dbReference type="Gene3D" id="3.30.70.330">
    <property type="match status" value="1"/>
</dbReference>
<dbReference type="PANTHER" id="PTHR12620">
    <property type="entry name" value="U2 SNRNP AUXILIARY FACTOR, SMALL SUBUNIT"/>
    <property type="match status" value="1"/>
</dbReference>
<evidence type="ECO:0000256" key="5">
    <source>
        <dbReference type="ARBA" id="ARBA00022884"/>
    </source>
</evidence>
<evidence type="ECO:0000256" key="8">
    <source>
        <dbReference type="PROSITE-ProRule" id="PRU00723"/>
    </source>
</evidence>